<dbReference type="Pfam" id="PF02540">
    <property type="entry name" value="NAD_synthase"/>
    <property type="match status" value="1"/>
</dbReference>
<dbReference type="InterPro" id="IPR014729">
    <property type="entry name" value="Rossmann-like_a/b/a_fold"/>
</dbReference>
<evidence type="ECO:0000256" key="7">
    <source>
        <dbReference type="ARBA" id="ARBA00022840"/>
    </source>
</evidence>
<sequence>MEDNCPTKEQTKFANLEDAQEEKVAILDFGAQYGKLIDRRVRECNVYSSILPFDTKMEQLLRDKYSAIIISGGPNSVYVDNSPLYDSAIFNGQLPVLGICYGFQLINKHFGGNVCLHARREDGRILIKIDPQSEIFNGLQAEQNVLLTHGDGVTKDSIPPNGFRIIAMSGEFVAGIEQVEKRIFGLQFHPEVDLTENGTSILSNFLRRVCRLTCRYTFLNREHKCIELIRQTVGDKHVLVLCSGGVDSTVCAALCIKALGSEKVHAIHIDNGFMRYNESSSIIKSLSAIGLVVNRFDFLTEFLNARIIDKGVETLPLKFVTCPEHKRKIIGDTFIRCKDAAIEKIESASQIASGCANVIKTHHNDSALVRELRDLGKVVEPLQDFHKDEVRELGRTLGLPEAIVNRHPFPGPGLAIRILCAEVPFICENFDATQNQLRSIVSNFSPNFDCILLPIRAVGVQGDRRSYSYVAALTFCKKDEPIPWDKIHYLAKILPNEVKNVNRVVFVFHETTTNLIKDITVTHINEATIEIIQKADKIVYQTLRGLDSLDNPNPLLKDSLKCIEQMPVVLVPIHFNRFYTLPQVFPSTKRSIVLRPFLTRDFMTGEPAIPGKDIPFETIMEMVRRIEEEMPTTISRVMIDMTANYGEVSAKDKSEVDSENVYVRKTVDGSLTNLKRFSFKEKLENFLKFLEDYVNNEYFSDMELQKELLTKKGTIKELTELVEKLNNDFLKEFENCEKLFNLLNKLKPTFKEEARDKLQFTILINQLQKEIIIGQSERGFFYLEIKEFGSEYKKEIVNQMEVVKKEFGDKIMKGGSDSIANSDRKKIEQNDENMDSFCAKSIGSSQV</sequence>
<evidence type="ECO:0000256" key="9">
    <source>
        <dbReference type="ARBA" id="ARBA00031356"/>
    </source>
</evidence>
<dbReference type="Gene3D" id="3.30.300.10">
    <property type="match status" value="2"/>
</dbReference>
<dbReference type="EC" id="6.3.5.2" evidence="2"/>
<dbReference type="Pfam" id="PF00958">
    <property type="entry name" value="GMP_synt_C"/>
    <property type="match status" value="1"/>
</dbReference>
<dbReference type="Gene3D" id="3.40.50.880">
    <property type="match status" value="1"/>
</dbReference>
<evidence type="ECO:0000256" key="10">
    <source>
        <dbReference type="PROSITE-ProRule" id="PRU00886"/>
    </source>
</evidence>
<dbReference type="InterPro" id="IPR025777">
    <property type="entry name" value="GMPS_ATP_PPase_dom"/>
</dbReference>
<keyword evidence="5 10" id="KW-0332">GMP biosynthesis</keyword>
<dbReference type="WBParaSite" id="scaffold3808_cov147.g7165">
    <property type="protein sequence ID" value="scaffold3808_cov147.g7165"/>
    <property type="gene ID" value="scaffold3808_cov147.g7165"/>
</dbReference>
<evidence type="ECO:0000256" key="1">
    <source>
        <dbReference type="ARBA" id="ARBA00005153"/>
    </source>
</evidence>
<dbReference type="PRINTS" id="PR00096">
    <property type="entry name" value="GATASE"/>
</dbReference>
<dbReference type="PANTHER" id="PTHR11922:SF2">
    <property type="entry name" value="GMP SYNTHASE [GLUTAMINE-HYDROLYZING]"/>
    <property type="match status" value="1"/>
</dbReference>
<dbReference type="SUPFAM" id="SSF52402">
    <property type="entry name" value="Adenine nucleotide alpha hydrolases-like"/>
    <property type="match status" value="1"/>
</dbReference>
<dbReference type="InterPro" id="IPR017926">
    <property type="entry name" value="GATASE"/>
</dbReference>
<dbReference type="PANTHER" id="PTHR11922">
    <property type="entry name" value="GMP SYNTHASE-RELATED"/>
    <property type="match status" value="1"/>
</dbReference>
<dbReference type="InterPro" id="IPR029062">
    <property type="entry name" value="Class_I_gatase-like"/>
</dbReference>
<evidence type="ECO:0000256" key="4">
    <source>
        <dbReference type="ARBA" id="ARBA00022741"/>
    </source>
</evidence>
<dbReference type="Gene3D" id="3.40.50.620">
    <property type="entry name" value="HUPs"/>
    <property type="match status" value="1"/>
</dbReference>
<dbReference type="GO" id="GO:0005829">
    <property type="term" value="C:cytosol"/>
    <property type="evidence" value="ECO:0007669"/>
    <property type="project" value="TreeGrafter"/>
</dbReference>
<keyword evidence="8" id="KW-0315">Glutamine amidotransferase</keyword>
<evidence type="ECO:0000256" key="3">
    <source>
        <dbReference type="ARBA" id="ARBA00022598"/>
    </source>
</evidence>
<evidence type="ECO:0000256" key="6">
    <source>
        <dbReference type="ARBA" id="ARBA00022755"/>
    </source>
</evidence>
<evidence type="ECO:0000259" key="11">
    <source>
        <dbReference type="PROSITE" id="PS51553"/>
    </source>
</evidence>
<dbReference type="Proteomes" id="UP000887561">
    <property type="component" value="Unplaced"/>
</dbReference>
<evidence type="ECO:0000313" key="12">
    <source>
        <dbReference type="Proteomes" id="UP000887561"/>
    </source>
</evidence>
<evidence type="ECO:0000256" key="5">
    <source>
        <dbReference type="ARBA" id="ARBA00022749"/>
    </source>
</evidence>
<dbReference type="InterPro" id="IPR022310">
    <property type="entry name" value="NAD/GMP_synthase"/>
</dbReference>
<dbReference type="GO" id="GO:0003921">
    <property type="term" value="F:GMP synthase activity"/>
    <property type="evidence" value="ECO:0007669"/>
    <property type="project" value="InterPro"/>
</dbReference>
<organism evidence="12 13">
    <name type="scientific">Meloidogyne javanica</name>
    <name type="common">Root-knot nematode worm</name>
    <dbReference type="NCBI Taxonomy" id="6303"/>
    <lineage>
        <taxon>Eukaryota</taxon>
        <taxon>Metazoa</taxon>
        <taxon>Ecdysozoa</taxon>
        <taxon>Nematoda</taxon>
        <taxon>Chromadorea</taxon>
        <taxon>Rhabditida</taxon>
        <taxon>Tylenchina</taxon>
        <taxon>Tylenchomorpha</taxon>
        <taxon>Tylenchoidea</taxon>
        <taxon>Meloidogynidae</taxon>
        <taxon>Meloidogyninae</taxon>
        <taxon>Meloidogyne</taxon>
        <taxon>Meloidogyne incognita group</taxon>
    </lineage>
</organism>
<dbReference type="InterPro" id="IPR001674">
    <property type="entry name" value="GMP_synth_C"/>
</dbReference>
<feature type="binding site" evidence="10">
    <location>
        <begin position="243"/>
        <end position="249"/>
    </location>
    <ligand>
        <name>ATP</name>
        <dbReference type="ChEBI" id="CHEBI:30616"/>
    </ligand>
</feature>
<dbReference type="PRINTS" id="PR00097">
    <property type="entry name" value="ANTSNTHASEII"/>
</dbReference>
<keyword evidence="6 10" id="KW-0658">Purine biosynthesis</keyword>
<dbReference type="PROSITE" id="PS51273">
    <property type="entry name" value="GATASE_TYPE_1"/>
    <property type="match status" value="1"/>
</dbReference>
<dbReference type="NCBIfam" id="TIGR00888">
    <property type="entry name" value="guaA_Nterm"/>
    <property type="match status" value="1"/>
</dbReference>
<dbReference type="CDD" id="cd01997">
    <property type="entry name" value="GMP_synthase_C"/>
    <property type="match status" value="1"/>
</dbReference>
<dbReference type="CDD" id="cd01742">
    <property type="entry name" value="GATase1_GMP_Synthase"/>
    <property type="match status" value="1"/>
</dbReference>
<keyword evidence="7 10" id="KW-0067">ATP-binding</keyword>
<proteinExistence type="predicted"/>
<name>A0A915MEV5_MELJA</name>
<evidence type="ECO:0000313" key="13">
    <source>
        <dbReference type="WBParaSite" id="scaffold3808_cov147.g7165"/>
    </source>
</evidence>
<dbReference type="GO" id="GO:0005524">
    <property type="term" value="F:ATP binding"/>
    <property type="evidence" value="ECO:0007669"/>
    <property type="project" value="UniProtKB-UniRule"/>
</dbReference>
<keyword evidence="12" id="KW-1185">Reference proteome</keyword>
<keyword evidence="4 10" id="KW-0547">Nucleotide-binding</keyword>
<protein>
    <recommendedName>
        <fullName evidence="2">GMP synthase (glutamine-hydrolyzing)</fullName>
        <ecNumber evidence="2">6.3.5.2</ecNumber>
    </recommendedName>
    <alternativeName>
        <fullName evidence="9">Glutamine amidotransferase</fullName>
    </alternativeName>
</protein>
<dbReference type="AlphaFoldDB" id="A0A915MEV5"/>
<evidence type="ECO:0000256" key="8">
    <source>
        <dbReference type="ARBA" id="ARBA00022962"/>
    </source>
</evidence>
<reference evidence="13" key="1">
    <citation type="submission" date="2022-11" db="UniProtKB">
        <authorList>
            <consortium name="WormBaseParasite"/>
        </authorList>
    </citation>
    <scope>IDENTIFICATION</scope>
</reference>
<dbReference type="PROSITE" id="PS51553">
    <property type="entry name" value="GMPS_ATP_PPASE"/>
    <property type="match status" value="1"/>
</dbReference>
<dbReference type="Pfam" id="PF00117">
    <property type="entry name" value="GATase"/>
    <property type="match status" value="1"/>
</dbReference>
<comment type="pathway">
    <text evidence="1">Purine metabolism; GMP biosynthesis; GMP from XMP (L-Gln route): step 1/1.</text>
</comment>
<evidence type="ECO:0000256" key="2">
    <source>
        <dbReference type="ARBA" id="ARBA00012746"/>
    </source>
</evidence>
<dbReference type="InterPro" id="IPR004739">
    <property type="entry name" value="GMP_synth_GATase"/>
</dbReference>
<keyword evidence="3" id="KW-0436">Ligase</keyword>
<feature type="domain" description="GMPS ATP-PPase" evidence="11">
    <location>
        <begin position="216"/>
        <end position="406"/>
    </location>
</feature>
<dbReference type="SUPFAM" id="SSF52317">
    <property type="entry name" value="Class I glutamine amidotransferase-like"/>
    <property type="match status" value="1"/>
</dbReference>
<dbReference type="SUPFAM" id="SSF54810">
    <property type="entry name" value="GMP synthetase C-terminal dimerisation domain"/>
    <property type="match status" value="2"/>
</dbReference>
<accession>A0A915MEV5</accession>